<evidence type="ECO:0000313" key="4">
    <source>
        <dbReference type="WBParaSite" id="Csp11.Scaffold629.g13241.t2"/>
    </source>
</evidence>
<dbReference type="Pfam" id="PF00135">
    <property type="entry name" value="COesterase"/>
    <property type="match status" value="1"/>
</dbReference>
<keyword evidence="1" id="KW-0472">Membrane</keyword>
<feature type="domain" description="Carboxylesterase type B" evidence="2">
    <location>
        <begin position="11"/>
        <end position="357"/>
    </location>
</feature>
<dbReference type="PANTHER" id="PTHR45580">
    <property type="entry name" value="PROTEIN CBG05369"/>
    <property type="match status" value="1"/>
</dbReference>
<keyword evidence="3" id="KW-1185">Reference proteome</keyword>
<organism evidence="3 4">
    <name type="scientific">Caenorhabditis tropicalis</name>
    <dbReference type="NCBI Taxonomy" id="1561998"/>
    <lineage>
        <taxon>Eukaryota</taxon>
        <taxon>Metazoa</taxon>
        <taxon>Ecdysozoa</taxon>
        <taxon>Nematoda</taxon>
        <taxon>Chromadorea</taxon>
        <taxon>Rhabditida</taxon>
        <taxon>Rhabditina</taxon>
        <taxon>Rhabditomorpha</taxon>
        <taxon>Rhabditoidea</taxon>
        <taxon>Rhabditidae</taxon>
        <taxon>Peloderinae</taxon>
        <taxon>Caenorhabditis</taxon>
    </lineage>
</organism>
<feature type="transmembrane region" description="Helical" evidence="1">
    <location>
        <begin position="429"/>
        <end position="450"/>
    </location>
</feature>
<dbReference type="InterPro" id="IPR002018">
    <property type="entry name" value="CarbesteraseB"/>
</dbReference>
<dbReference type="Gene3D" id="3.40.50.1820">
    <property type="entry name" value="alpha/beta hydrolase"/>
    <property type="match status" value="1"/>
</dbReference>
<keyword evidence="1" id="KW-1133">Transmembrane helix</keyword>
<evidence type="ECO:0000256" key="1">
    <source>
        <dbReference type="SAM" id="Phobius"/>
    </source>
</evidence>
<evidence type="ECO:0000259" key="2">
    <source>
        <dbReference type="Pfam" id="PF00135"/>
    </source>
</evidence>
<dbReference type="AlphaFoldDB" id="A0A1I7TZ50"/>
<dbReference type="SUPFAM" id="SSF53474">
    <property type="entry name" value="alpha/beta-Hydrolases"/>
    <property type="match status" value="1"/>
</dbReference>
<evidence type="ECO:0000313" key="3">
    <source>
        <dbReference type="Proteomes" id="UP000095282"/>
    </source>
</evidence>
<dbReference type="STRING" id="1561998.A0A1I7TZ50"/>
<dbReference type="PANTHER" id="PTHR45580:SF7">
    <property type="entry name" value="CARBOXYLESTERASE TYPE B DOMAIN-CONTAINING PROTEIN-RELATED"/>
    <property type="match status" value="1"/>
</dbReference>
<dbReference type="InterPro" id="IPR029058">
    <property type="entry name" value="AB_hydrolase_fold"/>
</dbReference>
<keyword evidence="1" id="KW-0812">Transmembrane</keyword>
<sequence length="462" mass="52577">MFPDKFILERYVNEGIVFVIPAYRLGVFGQFYLGDANIVPTNLLIYDAIEALNYVNEEIDNYGGNPKDVTIMGHSSGGQLVDSLGFSSDVDPGKKLFQKFIVLSAHPMFGFKVFKLSNSFEIARRFNCVSESQQEIVDCLRKIDAKELLGAQKAMEEIGMLFKSILAAPPLMDLYGKISDLKKNAPPRKMLRGVTEHEFEKFKYSNYRVNGKFLDFENPVEVIMTYRNNFTYKTPNLLNSDTSAVFVAAATNSEALVNAGGEVYLFETRQKPYSMHVSDMQYFIGIHRELDHTSDMDILDSFYSKLLVNFTKYGNPSPYWDKLDPEKMNFLALEIDTENGVVPKMEDGFHEELVNFWMIDMMELDRNITEQKQKSSHNVTPAYTTVLLHTTTSQIVSNVTQSTAFYNVTAIPFNDPPVTPESFPIYNQWWFYAVLVVIVILASVIILICLRKPSPEIQPLLA</sequence>
<dbReference type="eggNOG" id="KOG1516">
    <property type="taxonomic scope" value="Eukaryota"/>
</dbReference>
<proteinExistence type="predicted"/>
<name>A0A1I7TZ50_9PELO</name>
<reference evidence="4" key="1">
    <citation type="submission" date="2016-11" db="UniProtKB">
        <authorList>
            <consortium name="WormBaseParasite"/>
        </authorList>
    </citation>
    <scope>IDENTIFICATION</scope>
</reference>
<dbReference type="WBParaSite" id="Csp11.Scaffold629.g13241.t2">
    <property type="protein sequence ID" value="Csp11.Scaffold629.g13241.t2"/>
    <property type="gene ID" value="Csp11.Scaffold629.g13241"/>
</dbReference>
<protein>
    <submittedName>
        <fullName evidence="4">COesterase domain-containing protein</fullName>
    </submittedName>
</protein>
<accession>A0A1I7TZ50</accession>
<dbReference type="Proteomes" id="UP000095282">
    <property type="component" value="Unplaced"/>
</dbReference>